<accession>A0A9X2B3S4</accession>
<organism evidence="1 2">
    <name type="scientific">Paenibacillus mangrovi</name>
    <dbReference type="NCBI Taxonomy" id="2931978"/>
    <lineage>
        <taxon>Bacteria</taxon>
        <taxon>Bacillati</taxon>
        <taxon>Bacillota</taxon>
        <taxon>Bacilli</taxon>
        <taxon>Bacillales</taxon>
        <taxon>Paenibacillaceae</taxon>
        <taxon>Paenibacillus</taxon>
    </lineage>
</organism>
<reference evidence="1" key="1">
    <citation type="submission" date="2022-04" db="EMBL/GenBank/DDBJ databases">
        <title>Paenibacillus mangrovi sp. nov., a novel endophytic bacterium isolated from bark of Kandelia candel.</title>
        <authorList>
            <person name="Tuo L."/>
        </authorList>
    </citation>
    <scope>NUCLEOTIDE SEQUENCE</scope>
    <source>
        <strain evidence="1">KQZ6P-2</strain>
    </source>
</reference>
<sequence>MQTKKWAGSDSSDAYRNQSNRDHAPVFVDEFGASSSGFSFAGFQKVGYSGDDEHLI</sequence>
<dbReference type="RefSeq" id="WP_244717894.1">
    <property type="nucleotide sequence ID" value="NZ_JALIRP010000001.1"/>
</dbReference>
<gene>
    <name evidence="1" type="ORF">MUG84_00950</name>
</gene>
<name>A0A9X2B3S4_9BACL</name>
<evidence type="ECO:0000313" key="2">
    <source>
        <dbReference type="Proteomes" id="UP001139347"/>
    </source>
</evidence>
<dbReference type="EMBL" id="JALIRP010000001">
    <property type="protein sequence ID" value="MCJ8010308.1"/>
    <property type="molecule type" value="Genomic_DNA"/>
</dbReference>
<protein>
    <submittedName>
        <fullName evidence="1">Uncharacterized protein</fullName>
    </submittedName>
</protein>
<dbReference type="Proteomes" id="UP001139347">
    <property type="component" value="Unassembled WGS sequence"/>
</dbReference>
<evidence type="ECO:0000313" key="1">
    <source>
        <dbReference type="EMBL" id="MCJ8010308.1"/>
    </source>
</evidence>
<keyword evidence="2" id="KW-1185">Reference proteome</keyword>
<proteinExistence type="predicted"/>
<dbReference type="AlphaFoldDB" id="A0A9X2B3S4"/>
<comment type="caution">
    <text evidence="1">The sequence shown here is derived from an EMBL/GenBank/DDBJ whole genome shotgun (WGS) entry which is preliminary data.</text>
</comment>